<proteinExistence type="predicted"/>
<dbReference type="EMBL" id="JACIJI010000004">
    <property type="protein sequence ID" value="MBB5719311.1"/>
    <property type="molecule type" value="Genomic_DNA"/>
</dbReference>
<name>A0A840YZR6_9SPHN</name>
<dbReference type="AlphaFoldDB" id="A0A840YZR6"/>
<sequence>MTDLTREETAERPMRTDDLVGRPPDAVCILPYFAR</sequence>
<reference evidence="2 3" key="1">
    <citation type="submission" date="2020-08" db="EMBL/GenBank/DDBJ databases">
        <title>Genomic Encyclopedia of Type Strains, Phase IV (KMG-IV): sequencing the most valuable type-strain genomes for metagenomic binning, comparative biology and taxonomic classification.</title>
        <authorList>
            <person name="Goeker M."/>
        </authorList>
    </citation>
    <scope>NUCLEOTIDE SEQUENCE [LARGE SCALE GENOMIC DNA]</scope>
    <source>
        <strain evidence="2 3">DSM 27203</strain>
    </source>
</reference>
<evidence type="ECO:0000313" key="2">
    <source>
        <dbReference type="EMBL" id="MBB5719311.1"/>
    </source>
</evidence>
<feature type="compositionally biased region" description="Basic and acidic residues" evidence="1">
    <location>
        <begin position="1"/>
        <end position="20"/>
    </location>
</feature>
<organism evidence="2 3">
    <name type="scientific">Stakelama sediminis</name>
    <dbReference type="NCBI Taxonomy" id="463200"/>
    <lineage>
        <taxon>Bacteria</taxon>
        <taxon>Pseudomonadati</taxon>
        <taxon>Pseudomonadota</taxon>
        <taxon>Alphaproteobacteria</taxon>
        <taxon>Sphingomonadales</taxon>
        <taxon>Sphingomonadaceae</taxon>
        <taxon>Stakelama</taxon>
    </lineage>
</organism>
<feature type="region of interest" description="Disordered" evidence="1">
    <location>
        <begin position="1"/>
        <end position="23"/>
    </location>
</feature>
<accession>A0A840YZR6</accession>
<protein>
    <submittedName>
        <fullName evidence="2">Uncharacterized protein</fullName>
    </submittedName>
</protein>
<evidence type="ECO:0000256" key="1">
    <source>
        <dbReference type="SAM" id="MobiDB-lite"/>
    </source>
</evidence>
<comment type="caution">
    <text evidence="2">The sequence shown here is derived from an EMBL/GenBank/DDBJ whole genome shotgun (WGS) entry which is preliminary data.</text>
</comment>
<evidence type="ECO:0000313" key="3">
    <source>
        <dbReference type="Proteomes" id="UP000554342"/>
    </source>
</evidence>
<dbReference type="Proteomes" id="UP000554342">
    <property type="component" value="Unassembled WGS sequence"/>
</dbReference>
<keyword evidence="3" id="KW-1185">Reference proteome</keyword>
<gene>
    <name evidence="2" type="ORF">FHR23_002252</name>
</gene>